<dbReference type="Proteomes" id="UP001054252">
    <property type="component" value="Unassembled WGS sequence"/>
</dbReference>
<name>A0AAV5L7U7_9ROSI</name>
<dbReference type="Gene3D" id="3.30.70.330">
    <property type="match status" value="1"/>
</dbReference>
<dbReference type="PANTHER" id="PTHR32343">
    <property type="entry name" value="SERINE/ARGININE-RICH SPLICING FACTOR"/>
    <property type="match status" value="1"/>
</dbReference>
<evidence type="ECO:0000313" key="3">
    <source>
        <dbReference type="EMBL" id="GKV33179.1"/>
    </source>
</evidence>
<dbReference type="InterPro" id="IPR000504">
    <property type="entry name" value="RRM_dom"/>
</dbReference>
<dbReference type="InterPro" id="IPR012677">
    <property type="entry name" value="Nucleotide-bd_a/b_plait_sf"/>
</dbReference>
<proteinExistence type="predicted"/>
<reference evidence="3 4" key="1">
    <citation type="journal article" date="2021" name="Commun. Biol.">
        <title>The genome of Shorea leprosula (Dipterocarpaceae) highlights the ecological relevance of drought in aseasonal tropical rainforests.</title>
        <authorList>
            <person name="Ng K.K.S."/>
            <person name="Kobayashi M.J."/>
            <person name="Fawcett J.A."/>
            <person name="Hatakeyama M."/>
            <person name="Paape T."/>
            <person name="Ng C.H."/>
            <person name="Ang C.C."/>
            <person name="Tnah L.H."/>
            <person name="Lee C.T."/>
            <person name="Nishiyama T."/>
            <person name="Sese J."/>
            <person name="O'Brien M.J."/>
            <person name="Copetti D."/>
            <person name="Mohd Noor M.I."/>
            <person name="Ong R.C."/>
            <person name="Putra M."/>
            <person name="Sireger I.Z."/>
            <person name="Indrioko S."/>
            <person name="Kosugi Y."/>
            <person name="Izuno A."/>
            <person name="Isagi Y."/>
            <person name="Lee S.L."/>
            <person name="Shimizu K.K."/>
        </authorList>
    </citation>
    <scope>NUCLEOTIDE SEQUENCE [LARGE SCALE GENOMIC DNA]</scope>
    <source>
        <strain evidence="3">214</strain>
    </source>
</reference>
<feature type="domain" description="RRM" evidence="2">
    <location>
        <begin position="14"/>
        <end position="77"/>
    </location>
</feature>
<comment type="caution">
    <text evidence="3">The sequence shown here is derived from an EMBL/GenBank/DDBJ whole genome shotgun (WGS) entry which is preliminary data.</text>
</comment>
<dbReference type="PROSITE" id="PS50102">
    <property type="entry name" value="RRM"/>
    <property type="match status" value="1"/>
</dbReference>
<evidence type="ECO:0000256" key="1">
    <source>
        <dbReference type="PROSITE-ProRule" id="PRU00176"/>
    </source>
</evidence>
<keyword evidence="1" id="KW-0694">RNA-binding</keyword>
<organism evidence="3 4">
    <name type="scientific">Rubroshorea leprosula</name>
    <dbReference type="NCBI Taxonomy" id="152421"/>
    <lineage>
        <taxon>Eukaryota</taxon>
        <taxon>Viridiplantae</taxon>
        <taxon>Streptophyta</taxon>
        <taxon>Embryophyta</taxon>
        <taxon>Tracheophyta</taxon>
        <taxon>Spermatophyta</taxon>
        <taxon>Magnoliopsida</taxon>
        <taxon>eudicotyledons</taxon>
        <taxon>Gunneridae</taxon>
        <taxon>Pentapetalae</taxon>
        <taxon>rosids</taxon>
        <taxon>malvids</taxon>
        <taxon>Malvales</taxon>
        <taxon>Dipterocarpaceae</taxon>
        <taxon>Rubroshorea</taxon>
    </lineage>
</organism>
<dbReference type="EMBL" id="BPVZ01000099">
    <property type="protein sequence ID" value="GKV33179.1"/>
    <property type="molecule type" value="Genomic_DNA"/>
</dbReference>
<accession>A0AAV5L7U7</accession>
<dbReference type="PANTHER" id="PTHR32343:SF29">
    <property type="entry name" value="RNA-BINDING (RRM_RBD_RNP MOTIFS) FAMILY PROTEIN"/>
    <property type="match status" value="1"/>
</dbReference>
<evidence type="ECO:0000313" key="4">
    <source>
        <dbReference type="Proteomes" id="UP001054252"/>
    </source>
</evidence>
<dbReference type="AlphaFoldDB" id="A0AAV5L7U7"/>
<evidence type="ECO:0000259" key="2">
    <source>
        <dbReference type="PROSITE" id="PS50102"/>
    </source>
</evidence>
<keyword evidence="4" id="KW-1185">Reference proteome</keyword>
<dbReference type="SUPFAM" id="SSF54928">
    <property type="entry name" value="RNA-binding domain, RBD"/>
    <property type="match status" value="1"/>
</dbReference>
<gene>
    <name evidence="3" type="ORF">SLEP1_g41714</name>
</gene>
<protein>
    <recommendedName>
        <fullName evidence="2">RRM domain-containing protein</fullName>
    </recommendedName>
</protein>
<sequence>MLPFQIHGTLYVLRTVKVSNISLAVSERDIKEFFSSSGDIQETENTQLAFVTFKDSQGADTASLLTVCSSSMLGVLF</sequence>
<dbReference type="GO" id="GO:0003723">
    <property type="term" value="F:RNA binding"/>
    <property type="evidence" value="ECO:0007669"/>
    <property type="project" value="UniProtKB-UniRule"/>
</dbReference>
<dbReference type="Pfam" id="PF00076">
    <property type="entry name" value="RRM_1"/>
    <property type="match status" value="1"/>
</dbReference>
<dbReference type="InterPro" id="IPR035979">
    <property type="entry name" value="RBD_domain_sf"/>
</dbReference>